<feature type="transmembrane region" description="Helical" evidence="2">
    <location>
        <begin position="215"/>
        <end position="235"/>
    </location>
</feature>
<feature type="transmembrane region" description="Helical" evidence="2">
    <location>
        <begin position="283"/>
        <end position="302"/>
    </location>
</feature>
<dbReference type="AlphaFoldDB" id="A0A1J9S149"/>
<dbReference type="PRINTS" id="PR00250">
    <property type="entry name" value="GPCRSTE2"/>
</dbReference>
<dbReference type="GO" id="GO:0000750">
    <property type="term" value="P:pheromone-dependent signal transduction involved in conjugation with cellular fusion"/>
    <property type="evidence" value="ECO:0007669"/>
    <property type="project" value="TreeGrafter"/>
</dbReference>
<dbReference type="Proteomes" id="UP000183809">
    <property type="component" value="Unassembled WGS sequence"/>
</dbReference>
<evidence type="ECO:0000256" key="2">
    <source>
        <dbReference type="SAM" id="Phobius"/>
    </source>
</evidence>
<feature type="transmembrane region" description="Helical" evidence="2">
    <location>
        <begin position="255"/>
        <end position="277"/>
    </location>
</feature>
<keyword evidence="2" id="KW-1133">Transmembrane helix</keyword>
<dbReference type="Gene3D" id="1.10.287.920">
    <property type="entry name" value="Pheromone alpha factor receptor"/>
    <property type="match status" value="1"/>
</dbReference>
<dbReference type="RefSeq" id="XP_020130571.1">
    <property type="nucleotide sequence ID" value="XM_020273161.1"/>
</dbReference>
<dbReference type="OrthoDB" id="5402633at2759"/>
<dbReference type="Pfam" id="PF02116">
    <property type="entry name" value="STE2"/>
    <property type="match status" value="1"/>
</dbReference>
<gene>
    <name evidence="3" type="ORF">BKCO1_2400062</name>
</gene>
<dbReference type="GeneID" id="31013421"/>
<feature type="transmembrane region" description="Helical" evidence="2">
    <location>
        <begin position="91"/>
        <end position="112"/>
    </location>
</feature>
<keyword evidence="2" id="KW-0472">Membrane</keyword>
<keyword evidence="3" id="KW-0675">Receptor</keyword>
<evidence type="ECO:0000256" key="1">
    <source>
        <dbReference type="SAM" id="MobiDB-lite"/>
    </source>
</evidence>
<evidence type="ECO:0000313" key="3">
    <source>
        <dbReference type="EMBL" id="OJD34311.1"/>
    </source>
</evidence>
<feature type="transmembrane region" description="Helical" evidence="2">
    <location>
        <begin position="55"/>
        <end position="79"/>
    </location>
</feature>
<dbReference type="CDD" id="cd14939">
    <property type="entry name" value="7tmD_STE2"/>
    <property type="match status" value="1"/>
</dbReference>
<dbReference type="PANTHER" id="PTHR28009:SF1">
    <property type="entry name" value="PHEROMONE ALPHA FACTOR RECEPTOR"/>
    <property type="match status" value="1"/>
</dbReference>
<dbReference type="EMBL" id="MNUE01000024">
    <property type="protein sequence ID" value="OJD34311.1"/>
    <property type="molecule type" value="Genomic_DNA"/>
</dbReference>
<feature type="transmembrane region" description="Helical" evidence="2">
    <location>
        <begin position="173"/>
        <end position="195"/>
    </location>
</feature>
<dbReference type="GO" id="GO:0004932">
    <property type="term" value="F:mating-type factor pheromone receptor activity"/>
    <property type="evidence" value="ECO:0007669"/>
    <property type="project" value="InterPro"/>
</dbReference>
<feature type="transmembrane region" description="Helical" evidence="2">
    <location>
        <begin position="132"/>
        <end position="152"/>
    </location>
</feature>
<dbReference type="STRING" id="236234.A0A1J9S149"/>
<comment type="caution">
    <text evidence="3">The sequence shown here is derived from an EMBL/GenBank/DDBJ whole genome shotgun (WGS) entry which is preliminary data.</text>
</comment>
<reference evidence="3 4" key="1">
    <citation type="submission" date="2016-10" db="EMBL/GenBank/DDBJ databases">
        <title>Proteomics and genomics reveal pathogen-plant mechanisms compatible with a hemibiotrophic lifestyle of Diplodia corticola.</title>
        <authorList>
            <person name="Fernandes I."/>
            <person name="De Jonge R."/>
            <person name="Van De Peer Y."/>
            <person name="Devreese B."/>
            <person name="Alves A."/>
            <person name="Esteves A.C."/>
        </authorList>
    </citation>
    <scope>NUCLEOTIDE SEQUENCE [LARGE SCALE GENOMIC DNA]</scope>
    <source>
        <strain evidence="3 4">CBS 112549</strain>
    </source>
</reference>
<proteinExistence type="predicted"/>
<sequence>MAPTPSTANDTAYHMSAINAPPFNPWNQTLVLYDSYGNPLSGTINLHELNVWAQYAVHASIVWGSQIGASMIMVILLLVLTKHDKRRSPIFILNILALALSVVRAITNATFYTSEWYNFYTYFSGDVSRVPGSDYASSITAGIMTLLLLVCIESSLFLQASVVCATLSRPWRIAIRISSAIVAFTAIGCRIALAVWNTRSILGLTATGIALLPPLANITSTVSICFFSLVFCGKLGLAIRNRRKLGLKQFGPMQIVFIMAAQTLIIPGVCSTIQFFTEDEIGALSPTVVAIFLPLSSVWASANTDDHRQASRGHDAHHKFLGGLRWKKTPGERKSMATLNSSILSEQGPISPTSGKTSSTYNTDKTCLSMESGRPDQIFEVGKAMNKVFP</sequence>
<accession>A0A1J9S149</accession>
<evidence type="ECO:0000313" key="4">
    <source>
        <dbReference type="Proteomes" id="UP000183809"/>
    </source>
</evidence>
<dbReference type="GO" id="GO:0038038">
    <property type="term" value="C:G protein-coupled receptor homodimeric complex"/>
    <property type="evidence" value="ECO:0007669"/>
    <property type="project" value="TreeGrafter"/>
</dbReference>
<keyword evidence="2" id="KW-0812">Transmembrane</keyword>
<organism evidence="3 4">
    <name type="scientific">Diplodia corticola</name>
    <dbReference type="NCBI Taxonomy" id="236234"/>
    <lineage>
        <taxon>Eukaryota</taxon>
        <taxon>Fungi</taxon>
        <taxon>Dikarya</taxon>
        <taxon>Ascomycota</taxon>
        <taxon>Pezizomycotina</taxon>
        <taxon>Dothideomycetes</taxon>
        <taxon>Dothideomycetes incertae sedis</taxon>
        <taxon>Botryosphaeriales</taxon>
        <taxon>Botryosphaeriaceae</taxon>
        <taxon>Diplodia</taxon>
    </lineage>
</organism>
<protein>
    <submittedName>
        <fullName evidence="3">Mating-type alpha-pheromone receptor</fullName>
    </submittedName>
</protein>
<keyword evidence="4" id="KW-1185">Reference proteome</keyword>
<dbReference type="InterPro" id="IPR000366">
    <property type="entry name" value="GPCR_STE2"/>
</dbReference>
<name>A0A1J9S149_9PEZI</name>
<feature type="region of interest" description="Disordered" evidence="1">
    <location>
        <begin position="340"/>
        <end position="366"/>
    </location>
</feature>
<dbReference type="InterPro" id="IPR027458">
    <property type="entry name" value="STE2_TM1-TM2_sf"/>
</dbReference>
<dbReference type="PANTHER" id="PTHR28009">
    <property type="entry name" value="PHEROMONE ALPHA FACTOR RECEPTOR"/>
    <property type="match status" value="1"/>
</dbReference>